<proteinExistence type="predicted"/>
<dbReference type="STRING" id="98403.A0A151GVU6"/>
<evidence type="ECO:0000256" key="1">
    <source>
        <dbReference type="SAM" id="Coils"/>
    </source>
</evidence>
<dbReference type="Gene3D" id="1.20.5.1700">
    <property type="match status" value="1"/>
</dbReference>
<name>A0A151GVU6_DRECN</name>
<gene>
    <name evidence="2" type="ORF">DCS_02367</name>
</gene>
<feature type="coiled-coil region" evidence="1">
    <location>
        <begin position="188"/>
        <end position="222"/>
    </location>
</feature>
<evidence type="ECO:0000313" key="2">
    <source>
        <dbReference type="EMBL" id="KYK61226.1"/>
    </source>
</evidence>
<comment type="caution">
    <text evidence="2">The sequence shown here is derived from an EMBL/GenBank/DDBJ whole genome shotgun (WGS) entry which is preliminary data.</text>
</comment>
<accession>A0A151GVU6</accession>
<evidence type="ECO:0000313" key="3">
    <source>
        <dbReference type="Proteomes" id="UP000076580"/>
    </source>
</evidence>
<dbReference type="GeneID" id="63715010"/>
<dbReference type="AlphaFoldDB" id="A0A151GVU6"/>
<dbReference type="Proteomes" id="UP000076580">
    <property type="component" value="Chromosome 01"/>
</dbReference>
<dbReference type="RefSeq" id="XP_040660578.1">
    <property type="nucleotide sequence ID" value="XM_040799695.1"/>
</dbReference>
<keyword evidence="1" id="KW-0175">Coiled coil</keyword>
<dbReference type="InParanoid" id="A0A151GVU6"/>
<organism evidence="2 3">
    <name type="scientific">Drechmeria coniospora</name>
    <name type="common">Nematophagous fungus</name>
    <name type="synonym">Meria coniospora</name>
    <dbReference type="NCBI Taxonomy" id="98403"/>
    <lineage>
        <taxon>Eukaryota</taxon>
        <taxon>Fungi</taxon>
        <taxon>Dikarya</taxon>
        <taxon>Ascomycota</taxon>
        <taxon>Pezizomycotina</taxon>
        <taxon>Sordariomycetes</taxon>
        <taxon>Hypocreomycetidae</taxon>
        <taxon>Hypocreales</taxon>
        <taxon>Ophiocordycipitaceae</taxon>
        <taxon>Drechmeria</taxon>
    </lineage>
</organism>
<protein>
    <submittedName>
        <fullName evidence="2">Uncharacterized protein</fullName>
    </submittedName>
</protein>
<sequence>MIRFFMPSTTILLQDPAFSPWFVKIKHRSRAASSPKLKRTAKGGTQYYSQPLPRVVLPEAYMMSSRWYYESGPSGKPQYIPIKRSHSHGHHHHHHHHHRRWRLHPDHDVIEVDREEWNRLIERKGSLEDANKSLLADIAALKASLSTAQAEAHHLCHIVVPQLQGQVNALVADNEALRQTIEKSTDGSAKHCRELERLRKMMEELEREKCHLAKENEELRDKIKCLTRQLEAGCGRRLSDLLRDVEYWKDRCRFWKRKYEDTRQRHDDICGLLEIRTQKMRAYEEILRRRGII</sequence>
<keyword evidence="3" id="KW-1185">Reference proteome</keyword>
<dbReference type="EMBL" id="LAYC01000001">
    <property type="protein sequence ID" value="KYK61226.1"/>
    <property type="molecule type" value="Genomic_DNA"/>
</dbReference>
<reference evidence="2 3" key="1">
    <citation type="journal article" date="2016" name="Sci. Rep.">
        <title>Insights into Adaptations to a Near-Obligate Nematode Endoparasitic Lifestyle from the Finished Genome of Drechmeria coniospora.</title>
        <authorList>
            <person name="Zhang L."/>
            <person name="Zhou Z."/>
            <person name="Guo Q."/>
            <person name="Fokkens L."/>
            <person name="Miskei M."/>
            <person name="Pocsi I."/>
            <person name="Zhang W."/>
            <person name="Chen M."/>
            <person name="Wang L."/>
            <person name="Sun Y."/>
            <person name="Donzelli B.G."/>
            <person name="Gibson D.M."/>
            <person name="Nelson D.R."/>
            <person name="Luo J.G."/>
            <person name="Rep M."/>
            <person name="Liu H."/>
            <person name="Yang S."/>
            <person name="Wang J."/>
            <person name="Krasnoff S.B."/>
            <person name="Xu Y."/>
            <person name="Molnar I."/>
            <person name="Lin M."/>
        </authorList>
    </citation>
    <scope>NUCLEOTIDE SEQUENCE [LARGE SCALE GENOMIC DNA]</scope>
    <source>
        <strain evidence="2 3">ARSEF 6962</strain>
    </source>
</reference>